<dbReference type="Gene3D" id="3.40.1360.10">
    <property type="match status" value="1"/>
</dbReference>
<reference evidence="15 16" key="1">
    <citation type="submission" date="2014-02" db="EMBL/GenBank/DDBJ databases">
        <title>Transposable element dynamics among asymbiotic and ectomycorrhizal Amanita fungi.</title>
        <authorList>
            <consortium name="DOE Joint Genome Institute"/>
            <person name="Hess J."/>
            <person name="Skrede I."/>
            <person name="Wolfe B."/>
            <person name="LaButti K."/>
            <person name="Ohm R.A."/>
            <person name="Grigoriev I.V."/>
            <person name="Pringle A."/>
        </authorList>
    </citation>
    <scope>NUCLEOTIDE SEQUENCE [LARGE SCALE GENOMIC DNA]</scope>
    <source>
        <strain evidence="15 16">SKay4041</strain>
    </source>
</reference>
<dbReference type="GO" id="GO:0046872">
    <property type="term" value="F:metal ion binding"/>
    <property type="evidence" value="ECO:0007669"/>
    <property type="project" value="UniProtKB-KW"/>
</dbReference>
<dbReference type="GO" id="GO:0003918">
    <property type="term" value="F:DNA topoisomerase type II (double strand cut, ATP-hydrolyzing) activity"/>
    <property type="evidence" value="ECO:0007669"/>
    <property type="project" value="UniProtKB-UniRule"/>
</dbReference>
<dbReference type="Pfam" id="PF04406">
    <property type="entry name" value="TP6A_N"/>
    <property type="match status" value="1"/>
</dbReference>
<dbReference type="EMBL" id="KZ301982">
    <property type="protein sequence ID" value="PFH52086.1"/>
    <property type="molecule type" value="Genomic_DNA"/>
</dbReference>
<dbReference type="InterPro" id="IPR013048">
    <property type="entry name" value="Meiotic_Spo11"/>
</dbReference>
<evidence type="ECO:0000256" key="5">
    <source>
        <dbReference type="ARBA" id="ARBA00012895"/>
    </source>
</evidence>
<keyword evidence="6" id="KW-0479">Metal-binding</keyword>
<dbReference type="GO" id="GO:0007131">
    <property type="term" value="P:reciprocal meiotic recombination"/>
    <property type="evidence" value="ECO:0007669"/>
    <property type="project" value="TreeGrafter"/>
</dbReference>
<dbReference type="Proteomes" id="UP000242287">
    <property type="component" value="Unassembled WGS sequence"/>
</dbReference>
<dbReference type="CDD" id="cd00223">
    <property type="entry name" value="TOPRIM_TopoIIB_SPO"/>
    <property type="match status" value="1"/>
</dbReference>
<evidence type="ECO:0000256" key="3">
    <source>
        <dbReference type="ARBA" id="ARBA00004123"/>
    </source>
</evidence>
<dbReference type="GO" id="GO:0000228">
    <property type="term" value="C:nuclear chromosome"/>
    <property type="evidence" value="ECO:0007669"/>
    <property type="project" value="TreeGrafter"/>
</dbReference>
<evidence type="ECO:0000259" key="14">
    <source>
        <dbReference type="Pfam" id="PF21180"/>
    </source>
</evidence>
<comment type="catalytic activity">
    <reaction evidence="1 12">
        <text>ATP-dependent breakage, passage and rejoining of double-stranded DNA.</text>
        <dbReference type="EC" id="5.6.2.2"/>
    </reaction>
</comment>
<evidence type="ECO:0000313" key="16">
    <source>
        <dbReference type="Proteomes" id="UP000242287"/>
    </source>
</evidence>
<dbReference type="InterPro" id="IPR036388">
    <property type="entry name" value="WH-like_DNA-bd_sf"/>
</dbReference>
<organism evidence="15 16">
    <name type="scientific">Amanita thiersii Skay4041</name>
    <dbReference type="NCBI Taxonomy" id="703135"/>
    <lineage>
        <taxon>Eukaryota</taxon>
        <taxon>Fungi</taxon>
        <taxon>Dikarya</taxon>
        <taxon>Basidiomycota</taxon>
        <taxon>Agaricomycotina</taxon>
        <taxon>Agaricomycetes</taxon>
        <taxon>Agaricomycetidae</taxon>
        <taxon>Agaricales</taxon>
        <taxon>Pluteineae</taxon>
        <taxon>Amanitaceae</taxon>
        <taxon>Amanita</taxon>
    </lineage>
</organism>
<evidence type="ECO:0000256" key="4">
    <source>
        <dbReference type="ARBA" id="ARBA00006559"/>
    </source>
</evidence>
<evidence type="ECO:0000256" key="2">
    <source>
        <dbReference type="ARBA" id="ARBA00001946"/>
    </source>
</evidence>
<proteinExistence type="inferred from homology"/>
<feature type="active site" description="O-(5'-phospho-DNA)-tyrosine intermediate" evidence="12">
    <location>
        <position position="55"/>
    </location>
</feature>
<evidence type="ECO:0000256" key="6">
    <source>
        <dbReference type="ARBA" id="ARBA00022723"/>
    </source>
</evidence>
<dbReference type="AlphaFoldDB" id="A0A2A9NW97"/>
<dbReference type="SUPFAM" id="SSF56726">
    <property type="entry name" value="DNA topoisomerase IV, alpha subunit"/>
    <property type="match status" value="1"/>
</dbReference>
<keyword evidence="8 12" id="KW-0799">Topoisomerase</keyword>
<evidence type="ECO:0000256" key="10">
    <source>
        <dbReference type="ARBA" id="ARBA00023235"/>
    </source>
</evidence>
<sequence length="359" mass="39577">MADLLVCTSSTRTVVFPRKASTGSARSLAQLLRVLDTSHEALIRKEPITKRELFYRDVELFGSQRVVDTLLDDLVATFGIERCDLNIRASSKGLVYGEGVLINLCCGDCISTNYSTGTLIPTGEDVEAYQIIGDPHWVLIVEKEAIFNTFCSLRLANHPAMPGQGLIITGKGYPDVATRSFVKFLADTLPLSVPLLALVDGDPYGLDILSVYKFGSQSLRHENDKLVAGRVTGIGIWTADLTPLGIQLDDMLPITNTDERKRSLTMSSVLVSHRRELMRILYTRRKAEIEILLSMTQVQDERTFSTWTPGILPGIESLAQLITTPSRPTSFPVVLVEQDFSGHSGYVASNKSPKSLIRC</sequence>
<evidence type="ECO:0000256" key="12">
    <source>
        <dbReference type="PROSITE-ProRule" id="PRU01385"/>
    </source>
</evidence>
<dbReference type="InterPro" id="IPR002815">
    <property type="entry name" value="Spo11/TopoVI_A"/>
</dbReference>
<dbReference type="InterPro" id="IPR036078">
    <property type="entry name" value="Spo11/TopoVI_A_sf"/>
</dbReference>
<dbReference type="EC" id="5.6.2.2" evidence="5"/>
<dbReference type="GO" id="GO:0000706">
    <property type="term" value="P:meiotic DNA double-strand break processing"/>
    <property type="evidence" value="ECO:0007669"/>
    <property type="project" value="TreeGrafter"/>
</dbReference>
<feature type="domain" description="Topoisomerase 6 subunit A/Spo11 TOPRIM" evidence="14">
    <location>
        <begin position="137"/>
        <end position="295"/>
    </location>
</feature>
<keyword evidence="11" id="KW-0539">Nucleus</keyword>
<comment type="cofactor">
    <cofactor evidence="2">
        <name>Mg(2+)</name>
        <dbReference type="ChEBI" id="CHEBI:18420"/>
    </cofactor>
</comment>
<feature type="domain" description="Spo11/DNA topoisomerase VI subunit A N-terminal" evidence="13">
    <location>
        <begin position="26"/>
        <end position="87"/>
    </location>
</feature>
<gene>
    <name evidence="15" type="ORF">AMATHDRAFT_140955</name>
</gene>
<evidence type="ECO:0000256" key="7">
    <source>
        <dbReference type="ARBA" id="ARBA00022842"/>
    </source>
</evidence>
<dbReference type="GO" id="GO:0042138">
    <property type="term" value="P:meiotic DNA double-strand break formation"/>
    <property type="evidence" value="ECO:0007669"/>
    <property type="project" value="InterPro"/>
</dbReference>
<dbReference type="GO" id="GO:0003677">
    <property type="term" value="F:DNA binding"/>
    <property type="evidence" value="ECO:0007669"/>
    <property type="project" value="UniProtKB-UniRule"/>
</dbReference>
<dbReference type="STRING" id="703135.A0A2A9NW97"/>
<dbReference type="Pfam" id="PF21180">
    <property type="entry name" value="TOP6A-Spo11_Toprim"/>
    <property type="match status" value="1"/>
</dbReference>
<accession>A0A2A9NW97</accession>
<evidence type="ECO:0000256" key="8">
    <source>
        <dbReference type="ARBA" id="ARBA00023029"/>
    </source>
</evidence>
<name>A0A2A9NW97_9AGAR</name>
<evidence type="ECO:0000256" key="9">
    <source>
        <dbReference type="ARBA" id="ARBA00023125"/>
    </source>
</evidence>
<protein>
    <recommendedName>
        <fullName evidence="5">DNA topoisomerase (ATP-hydrolyzing)</fullName>
        <ecNumber evidence="5">5.6.2.2</ecNumber>
    </recommendedName>
</protein>
<evidence type="ECO:0000256" key="11">
    <source>
        <dbReference type="ARBA" id="ARBA00023242"/>
    </source>
</evidence>
<dbReference type="InterPro" id="IPR034136">
    <property type="entry name" value="TOPRIM_Topo6A/Spo11"/>
</dbReference>
<keyword evidence="10 12" id="KW-0413">Isomerase</keyword>
<evidence type="ECO:0000256" key="1">
    <source>
        <dbReference type="ARBA" id="ARBA00000185"/>
    </source>
</evidence>
<dbReference type="PRINTS" id="PR01550">
    <property type="entry name" value="TOP6AFAMILY"/>
</dbReference>
<dbReference type="InterPro" id="IPR013049">
    <property type="entry name" value="Spo11/TopoVI_A_N"/>
</dbReference>
<dbReference type="PANTHER" id="PTHR10848:SF0">
    <property type="entry name" value="MEIOTIC RECOMBINATION PROTEIN SPO11"/>
    <property type="match status" value="1"/>
</dbReference>
<keyword evidence="7" id="KW-0460">Magnesium</keyword>
<comment type="subcellular location">
    <subcellularLocation>
        <location evidence="3">Nucleus</location>
    </subcellularLocation>
</comment>
<dbReference type="Gene3D" id="1.10.10.10">
    <property type="entry name" value="Winged helix-like DNA-binding domain superfamily/Winged helix DNA-binding domain"/>
    <property type="match status" value="1"/>
</dbReference>
<comment type="similarity">
    <text evidence="4 12">Belongs to the TOP6A family.</text>
</comment>
<dbReference type="PROSITE" id="PS52041">
    <property type="entry name" value="TOPO_IIB"/>
    <property type="match status" value="1"/>
</dbReference>
<dbReference type="PRINTS" id="PR01551">
    <property type="entry name" value="SPO11HOMOLOG"/>
</dbReference>
<dbReference type="PANTHER" id="PTHR10848">
    <property type="entry name" value="MEIOTIC RECOMBINATION PROTEIN SPO11"/>
    <property type="match status" value="1"/>
</dbReference>
<keyword evidence="16" id="KW-1185">Reference proteome</keyword>
<evidence type="ECO:0000313" key="15">
    <source>
        <dbReference type="EMBL" id="PFH52086.1"/>
    </source>
</evidence>
<dbReference type="GO" id="GO:0005524">
    <property type="term" value="F:ATP binding"/>
    <property type="evidence" value="ECO:0007669"/>
    <property type="project" value="InterPro"/>
</dbReference>
<dbReference type="OrthoDB" id="5377392at2759"/>
<evidence type="ECO:0000259" key="13">
    <source>
        <dbReference type="Pfam" id="PF04406"/>
    </source>
</evidence>
<keyword evidence="9 12" id="KW-0238">DNA-binding</keyword>